<comment type="caution">
    <text evidence="1">The sequence shown here is derived from an EMBL/GenBank/DDBJ whole genome shotgun (WGS) entry which is preliminary data.</text>
</comment>
<keyword evidence="2" id="KW-1185">Reference proteome</keyword>
<organism evidence="1 2">
    <name type="scientific">Dermacentor silvarum</name>
    <name type="common">Tick</name>
    <dbReference type="NCBI Taxonomy" id="543639"/>
    <lineage>
        <taxon>Eukaryota</taxon>
        <taxon>Metazoa</taxon>
        <taxon>Ecdysozoa</taxon>
        <taxon>Arthropoda</taxon>
        <taxon>Chelicerata</taxon>
        <taxon>Arachnida</taxon>
        <taxon>Acari</taxon>
        <taxon>Parasitiformes</taxon>
        <taxon>Ixodida</taxon>
        <taxon>Ixodoidea</taxon>
        <taxon>Ixodidae</taxon>
        <taxon>Rhipicephalinae</taxon>
        <taxon>Dermacentor</taxon>
    </lineage>
</organism>
<sequence>MSCKEGSKMTRKEGSRSRRASAHRTHLPRDSHLPHDSVPPCDGTTASASAPPAADSRPCSLPNPHSPTTLAAAQETVYAVLGHGVYQRRFLHCCILGASAILMQFLALRLIGRRVDHWCGQPDKLDHLSADEWKNMSIPVDADGHFSRCTVYDPPVPDDRDRTVAPCDKWTYDIKDWHDSIISRFDLVCGRTYLIDLTSIVPALAYALLAPVAGFASDSIGRKPVNLACACILFVSVVGCSVAANYTFFFINRVLLIASGSAAYLMMFILLYEVTGKEQRWLYALVNTAVAGALVPPFMHILADAEPSWMVSHAVLIVPMGIYSTWCLFLDESPAWLLATWRVREAEVAIFTASKLNNMSEEKVREGLQELLAELARLKPVEGSVARVSAAEGILETVKLRRRAVAAFVSRFTASGIYFGLTITDEASGYLWQVVHVVLTSACYLLVIRATNKWGVRDALSVLLAATCGFTLVKATMVYGGLDVAAAYAHAVMKVAASCTMSMVLCYAGDAFPTRIRSAGVSLSVFAGGIGSMVGISIAKVRIVGPDFVFDVFYTMMTLLSVAVVQWLPEVFIKKSESEVHPLEIMNPEERKLAMQASLATPETKKPRKAYHVKDKSAVTPE</sequence>
<gene>
    <name evidence="1" type="ORF">HPB49_001610</name>
</gene>
<proteinExistence type="predicted"/>
<reference evidence="1" key="1">
    <citation type="submission" date="2020-05" db="EMBL/GenBank/DDBJ databases">
        <title>Large-scale comparative analyses of tick genomes elucidate their genetic diversity and vector capacities.</title>
        <authorList>
            <person name="Jia N."/>
            <person name="Wang J."/>
            <person name="Shi W."/>
            <person name="Du L."/>
            <person name="Sun Y."/>
            <person name="Zhan W."/>
            <person name="Jiang J."/>
            <person name="Wang Q."/>
            <person name="Zhang B."/>
            <person name="Ji P."/>
            <person name="Sakyi L.B."/>
            <person name="Cui X."/>
            <person name="Yuan T."/>
            <person name="Jiang B."/>
            <person name="Yang W."/>
            <person name="Lam T.T.-Y."/>
            <person name="Chang Q."/>
            <person name="Ding S."/>
            <person name="Wang X."/>
            <person name="Zhu J."/>
            <person name="Ruan X."/>
            <person name="Zhao L."/>
            <person name="Wei J."/>
            <person name="Que T."/>
            <person name="Du C."/>
            <person name="Cheng J."/>
            <person name="Dai P."/>
            <person name="Han X."/>
            <person name="Huang E."/>
            <person name="Gao Y."/>
            <person name="Liu J."/>
            <person name="Shao H."/>
            <person name="Ye R."/>
            <person name="Li L."/>
            <person name="Wei W."/>
            <person name="Wang X."/>
            <person name="Wang C."/>
            <person name="Yang T."/>
            <person name="Huo Q."/>
            <person name="Li W."/>
            <person name="Guo W."/>
            <person name="Chen H."/>
            <person name="Zhou L."/>
            <person name="Ni X."/>
            <person name="Tian J."/>
            <person name="Zhou Y."/>
            <person name="Sheng Y."/>
            <person name="Liu T."/>
            <person name="Pan Y."/>
            <person name="Xia L."/>
            <person name="Li J."/>
            <person name="Zhao F."/>
            <person name="Cao W."/>
        </authorList>
    </citation>
    <scope>NUCLEOTIDE SEQUENCE</scope>
    <source>
        <strain evidence="1">Dsil-2018</strain>
    </source>
</reference>
<protein>
    <submittedName>
        <fullName evidence="1">Uncharacterized protein</fullName>
    </submittedName>
</protein>
<dbReference type="Proteomes" id="UP000821865">
    <property type="component" value="Chromosome 3"/>
</dbReference>
<dbReference type="EMBL" id="CM023472">
    <property type="protein sequence ID" value="KAH7958424.1"/>
    <property type="molecule type" value="Genomic_DNA"/>
</dbReference>
<evidence type="ECO:0000313" key="1">
    <source>
        <dbReference type="EMBL" id="KAH7958424.1"/>
    </source>
</evidence>
<evidence type="ECO:0000313" key="2">
    <source>
        <dbReference type="Proteomes" id="UP000821865"/>
    </source>
</evidence>
<name>A0ACB8D2D8_DERSI</name>
<accession>A0ACB8D2D8</accession>